<evidence type="ECO:0000256" key="8">
    <source>
        <dbReference type="SAM" id="SignalP"/>
    </source>
</evidence>
<keyword evidence="6" id="KW-0472">Membrane</keyword>
<dbReference type="GO" id="GO:1990281">
    <property type="term" value="C:efflux pump complex"/>
    <property type="evidence" value="ECO:0007669"/>
    <property type="project" value="TreeGrafter"/>
</dbReference>
<sequence>MNNPKKLVIVLSAALACSASGLCAAPSDLPSAEARFGGGEMTFEQARDQLVRASHALRAAEARHTGRRAAADSLKGLNTPSVSLDAEYVYWEKTIRDGQVKIDYASVNGMPLPVAGMSYEVNMHQSTFRPIVTGMWQVYGGGKIRASQRAAAAIADQAGAQVEAAREALLLDLVKLYFGQSLAERVLGLRGELLHVMEKHLEDARKLEQGGMITKAQRLQAQVACDAARRGHDSSRHELESARIALASLLYSNEVVMPTTPLFVLTDAVGDRAKIVNDAQDRNPQIAAVQSVQRAARQEVKATRANWLPSVALVGQYNLYRDGNTPLDQDWLAAVAVRWALFDKIDRRHSYTAAKQAVIEADNTVEAVRTMVDTGTRQAYDAVENALRQYLLLDSNLESARENLRVQEIAFREGQGTSTDVTNASVALTNVLVERAAAAYRFDVELATLLHVSGQMDQFTTYMNRADKLTP</sequence>
<evidence type="ECO:0000256" key="1">
    <source>
        <dbReference type="ARBA" id="ARBA00004442"/>
    </source>
</evidence>
<keyword evidence="10" id="KW-1185">Reference proteome</keyword>
<comment type="similarity">
    <text evidence="2">Belongs to the outer membrane factor (OMF) (TC 1.B.17) family.</text>
</comment>
<evidence type="ECO:0000256" key="3">
    <source>
        <dbReference type="ARBA" id="ARBA00022448"/>
    </source>
</evidence>
<comment type="subcellular location">
    <subcellularLocation>
        <location evidence="1">Cell outer membrane</location>
    </subcellularLocation>
</comment>
<dbReference type="STRING" id="1184151.AW736_06465"/>
<evidence type="ECO:0000313" key="10">
    <source>
        <dbReference type="Proteomes" id="UP000078486"/>
    </source>
</evidence>
<dbReference type="RefSeq" id="WP_068769375.1">
    <property type="nucleotide sequence ID" value="NZ_CP109796.1"/>
</dbReference>
<dbReference type="PANTHER" id="PTHR30026">
    <property type="entry name" value="OUTER MEMBRANE PROTEIN TOLC"/>
    <property type="match status" value="1"/>
</dbReference>
<dbReference type="AlphaFoldDB" id="A0A178ILJ6"/>
<proteinExistence type="inferred from homology"/>
<gene>
    <name evidence="9" type="ORF">AW736_06465</name>
</gene>
<evidence type="ECO:0000313" key="9">
    <source>
        <dbReference type="EMBL" id="OAM90744.1"/>
    </source>
</evidence>
<dbReference type="InterPro" id="IPR003423">
    <property type="entry name" value="OMP_efflux"/>
</dbReference>
<organism evidence="9 10">
    <name type="scientific">Termitidicoccus mucosus</name>
    <dbReference type="NCBI Taxonomy" id="1184151"/>
    <lineage>
        <taxon>Bacteria</taxon>
        <taxon>Pseudomonadati</taxon>
        <taxon>Verrucomicrobiota</taxon>
        <taxon>Opitutia</taxon>
        <taxon>Opitutales</taxon>
        <taxon>Opitutaceae</taxon>
        <taxon>Termitidicoccus</taxon>
    </lineage>
</organism>
<evidence type="ECO:0000256" key="7">
    <source>
        <dbReference type="ARBA" id="ARBA00023237"/>
    </source>
</evidence>
<dbReference type="GO" id="GO:0015562">
    <property type="term" value="F:efflux transmembrane transporter activity"/>
    <property type="evidence" value="ECO:0007669"/>
    <property type="project" value="InterPro"/>
</dbReference>
<feature type="signal peptide" evidence="8">
    <location>
        <begin position="1"/>
        <end position="24"/>
    </location>
</feature>
<evidence type="ECO:0000256" key="4">
    <source>
        <dbReference type="ARBA" id="ARBA00022452"/>
    </source>
</evidence>
<reference evidence="9 10" key="1">
    <citation type="submission" date="2016-01" db="EMBL/GenBank/DDBJ databases">
        <title>High potential of lignocellulose degradation of a new Verrucomicrobia species.</title>
        <authorList>
            <person name="Wang Y."/>
            <person name="Shi Y."/>
            <person name="Qiu Z."/>
            <person name="Liu S."/>
            <person name="Yang H."/>
        </authorList>
    </citation>
    <scope>NUCLEOTIDE SEQUENCE [LARGE SCALE GENOMIC DNA]</scope>
    <source>
        <strain evidence="9 10">TSB47</strain>
    </source>
</reference>
<dbReference type="SUPFAM" id="SSF56954">
    <property type="entry name" value="Outer membrane efflux proteins (OEP)"/>
    <property type="match status" value="1"/>
</dbReference>
<dbReference type="OrthoDB" id="187483at2"/>
<accession>A0A178ILJ6</accession>
<keyword evidence="7" id="KW-0998">Cell outer membrane</keyword>
<evidence type="ECO:0000256" key="2">
    <source>
        <dbReference type="ARBA" id="ARBA00007613"/>
    </source>
</evidence>
<dbReference type="GO" id="GO:0009279">
    <property type="term" value="C:cell outer membrane"/>
    <property type="evidence" value="ECO:0007669"/>
    <property type="project" value="UniProtKB-SubCell"/>
</dbReference>
<keyword evidence="5" id="KW-0812">Transmembrane</keyword>
<feature type="chain" id="PRO_5008089070" description="Transporter" evidence="8">
    <location>
        <begin position="25"/>
        <end position="471"/>
    </location>
</feature>
<dbReference type="Proteomes" id="UP000078486">
    <property type="component" value="Unassembled WGS sequence"/>
</dbReference>
<dbReference type="EMBL" id="LRRQ01000049">
    <property type="protein sequence ID" value="OAM90744.1"/>
    <property type="molecule type" value="Genomic_DNA"/>
</dbReference>
<protein>
    <recommendedName>
        <fullName evidence="11">Transporter</fullName>
    </recommendedName>
</protein>
<dbReference type="PROSITE" id="PS51257">
    <property type="entry name" value="PROKAR_LIPOPROTEIN"/>
    <property type="match status" value="1"/>
</dbReference>
<keyword evidence="3" id="KW-0813">Transport</keyword>
<dbReference type="PANTHER" id="PTHR30026:SF5">
    <property type="entry name" value="ABC-TYPE EFFLUX SYSTEM SECRETIN COMPONENT"/>
    <property type="match status" value="1"/>
</dbReference>
<evidence type="ECO:0000256" key="6">
    <source>
        <dbReference type="ARBA" id="ARBA00023136"/>
    </source>
</evidence>
<dbReference type="Gene3D" id="1.20.1600.10">
    <property type="entry name" value="Outer membrane efflux proteins (OEP)"/>
    <property type="match status" value="1"/>
</dbReference>
<evidence type="ECO:0008006" key="11">
    <source>
        <dbReference type="Google" id="ProtNLM"/>
    </source>
</evidence>
<evidence type="ECO:0000256" key="5">
    <source>
        <dbReference type="ARBA" id="ARBA00022692"/>
    </source>
</evidence>
<keyword evidence="4" id="KW-1134">Transmembrane beta strand</keyword>
<name>A0A178ILJ6_9BACT</name>
<comment type="caution">
    <text evidence="9">The sequence shown here is derived from an EMBL/GenBank/DDBJ whole genome shotgun (WGS) entry which is preliminary data.</text>
</comment>
<dbReference type="InterPro" id="IPR051906">
    <property type="entry name" value="TolC-like"/>
</dbReference>
<dbReference type="Pfam" id="PF02321">
    <property type="entry name" value="OEP"/>
    <property type="match status" value="2"/>
</dbReference>
<dbReference type="GO" id="GO:0015288">
    <property type="term" value="F:porin activity"/>
    <property type="evidence" value="ECO:0007669"/>
    <property type="project" value="TreeGrafter"/>
</dbReference>
<keyword evidence="8" id="KW-0732">Signal</keyword>